<proteinExistence type="predicted"/>
<feature type="transmembrane region" description="Helical" evidence="2">
    <location>
        <begin position="64"/>
        <end position="84"/>
    </location>
</feature>
<keyword evidence="2" id="KW-0472">Membrane</keyword>
<feature type="transmembrane region" description="Helical" evidence="2">
    <location>
        <begin position="260"/>
        <end position="281"/>
    </location>
</feature>
<feature type="transmembrane region" description="Helical" evidence="2">
    <location>
        <begin position="287"/>
        <end position="313"/>
    </location>
</feature>
<protein>
    <recommendedName>
        <fullName evidence="4">THH1/TOM1/TOM3 domain-containing protein</fullName>
    </recommendedName>
</protein>
<evidence type="ECO:0000256" key="2">
    <source>
        <dbReference type="SAM" id="Phobius"/>
    </source>
</evidence>
<feature type="transmembrane region" description="Helical" evidence="2">
    <location>
        <begin position="186"/>
        <end position="206"/>
    </location>
</feature>
<feature type="non-terminal residue" evidence="3">
    <location>
        <position position="1"/>
    </location>
</feature>
<organism evidence="3">
    <name type="scientific">Bionectria ochroleuca</name>
    <name type="common">Gliocladium roseum</name>
    <dbReference type="NCBI Taxonomy" id="29856"/>
    <lineage>
        <taxon>Eukaryota</taxon>
        <taxon>Fungi</taxon>
        <taxon>Dikarya</taxon>
        <taxon>Ascomycota</taxon>
        <taxon>Pezizomycotina</taxon>
        <taxon>Sordariomycetes</taxon>
        <taxon>Hypocreomycetidae</taxon>
        <taxon>Hypocreales</taxon>
        <taxon>Bionectriaceae</taxon>
        <taxon>Clonostachys</taxon>
    </lineage>
</organism>
<dbReference type="EMBL" id="CDPU01000027">
    <property type="protein sequence ID" value="CEO52249.1"/>
    <property type="molecule type" value="Genomic_DNA"/>
</dbReference>
<dbReference type="AlphaFoldDB" id="A0A0B7K4X4"/>
<feature type="compositionally biased region" description="Polar residues" evidence="1">
    <location>
        <begin position="421"/>
        <end position="433"/>
    </location>
</feature>
<evidence type="ECO:0000313" key="3">
    <source>
        <dbReference type="EMBL" id="CEO52249.1"/>
    </source>
</evidence>
<evidence type="ECO:0000256" key="1">
    <source>
        <dbReference type="SAM" id="MobiDB-lite"/>
    </source>
</evidence>
<keyword evidence="2" id="KW-1133">Transmembrane helix</keyword>
<keyword evidence="2" id="KW-0812">Transmembrane</keyword>
<reference evidence="3" key="1">
    <citation type="submission" date="2015-01" db="EMBL/GenBank/DDBJ databases">
        <authorList>
            <person name="Durling Mikael"/>
        </authorList>
    </citation>
    <scope>NUCLEOTIDE SEQUENCE</scope>
</reference>
<accession>A0A0B7K4X4</accession>
<sequence>SLGSIHECARGRAWHPSHFQLALHTHSASRSSRRRGFDIFHTTSSHCRVQTASMPTLDLVERLWIVRFALGFATLFAGIVVWGCSLRHNRRRYDPARFAFLLQRIFMGFFLFACLLDAVAFLLVSLQTTFGLFYSPDANYIISSAASFFMMLTESLMFVMLIHLLNGISISQLGNLSDTSKALNPISTTLAVLLGILSLAIFALELVRHYMRSSSWNLYPWAISVSFRGLDMVASVLLVGRSIRVMAISREEGRLAKASILALVCCALALTRSIYGLASVAGSRSTYWIYLHVLTYVFEAWPNFVIFCITFLIGRDRQDGLWSLHQPPPAAISSELQQPTLIDLDSPHQQPSPYYDPQTGQMWQSMGGYNQPQEQYRYYPQQALAQGMYATTPELPQAELQPPVPLGRSQRSPSPILLPNTPASHGSVPNAQLSPIPGFLRR</sequence>
<evidence type="ECO:0008006" key="4">
    <source>
        <dbReference type="Google" id="ProtNLM"/>
    </source>
</evidence>
<feature type="transmembrane region" description="Helical" evidence="2">
    <location>
        <begin position="140"/>
        <end position="165"/>
    </location>
</feature>
<feature type="transmembrane region" description="Helical" evidence="2">
    <location>
        <begin position="218"/>
        <end position="239"/>
    </location>
</feature>
<gene>
    <name evidence="3" type="ORF">BN869_000008307_1</name>
</gene>
<name>A0A0B7K4X4_BIOOC</name>
<feature type="transmembrane region" description="Helical" evidence="2">
    <location>
        <begin position="105"/>
        <end position="134"/>
    </location>
</feature>
<feature type="region of interest" description="Disordered" evidence="1">
    <location>
        <begin position="398"/>
        <end position="442"/>
    </location>
</feature>